<dbReference type="InterPro" id="IPR009636">
    <property type="entry name" value="SCAF"/>
</dbReference>
<comment type="caution">
    <text evidence="2">The sequence shown here is derived from an EMBL/GenBank/DDBJ whole genome shotgun (WGS) entry which is preliminary data.</text>
</comment>
<evidence type="ECO:0000313" key="2">
    <source>
        <dbReference type="EMBL" id="TSB47130.1"/>
    </source>
</evidence>
<evidence type="ECO:0008006" key="4">
    <source>
        <dbReference type="Google" id="ProtNLM"/>
    </source>
</evidence>
<reference evidence="2 3" key="1">
    <citation type="submission" date="2019-07" db="EMBL/GenBank/DDBJ databases">
        <authorList>
            <person name="Park Y.J."/>
            <person name="Jeong S.E."/>
            <person name="Jung H.S."/>
        </authorList>
    </citation>
    <scope>NUCLEOTIDE SEQUENCE [LARGE SCALE GENOMIC DNA]</scope>
    <source>
        <strain evidence="3">P16(2019)</strain>
    </source>
</reference>
<protein>
    <recommendedName>
        <fullName evidence="4">Scaffolding protein</fullName>
    </recommendedName>
</protein>
<feature type="region of interest" description="Disordered" evidence="1">
    <location>
        <begin position="92"/>
        <end position="121"/>
    </location>
</feature>
<name>A0A554A0B2_9BACI</name>
<dbReference type="Proteomes" id="UP000318521">
    <property type="component" value="Unassembled WGS sequence"/>
</dbReference>
<accession>A0A554A0B2</accession>
<sequence length="198" mass="22055">MKRDFLKELGFEDDVIDKIMAEHGKSVHEHKVKADKVDGLESQIADYQGQLEDRDKQLQKLGDEAKGNEELTQQIDALKQENDTAKAEYEEKLNQQAFDHTLERALSGANPRKGKDGETGKSLKAIKSLLDMEKIKLDGDTLLGLDDQLNSLKENDSYLFESEEQTPPTPNFVNGGNANGTSNSDPVDPFAAKMAKYN</sequence>
<dbReference type="AlphaFoldDB" id="A0A554A0B2"/>
<evidence type="ECO:0000256" key="1">
    <source>
        <dbReference type="SAM" id="MobiDB-lite"/>
    </source>
</evidence>
<dbReference type="Pfam" id="PF06810">
    <property type="entry name" value="Phage_scaffold"/>
    <property type="match status" value="1"/>
</dbReference>
<dbReference type="OrthoDB" id="2365850at2"/>
<proteinExistence type="predicted"/>
<feature type="region of interest" description="Disordered" evidence="1">
    <location>
        <begin position="159"/>
        <end position="198"/>
    </location>
</feature>
<dbReference type="EMBL" id="VLXZ01000004">
    <property type="protein sequence ID" value="TSB47130.1"/>
    <property type="molecule type" value="Genomic_DNA"/>
</dbReference>
<keyword evidence="3" id="KW-1185">Reference proteome</keyword>
<feature type="compositionally biased region" description="Polar residues" evidence="1">
    <location>
        <begin position="171"/>
        <end position="185"/>
    </location>
</feature>
<dbReference type="RefSeq" id="WP_143848360.1">
    <property type="nucleotide sequence ID" value="NZ_VLXZ01000004.1"/>
</dbReference>
<organism evidence="2 3">
    <name type="scientific">Alkalicoccobacillus porphyridii</name>
    <dbReference type="NCBI Taxonomy" id="2597270"/>
    <lineage>
        <taxon>Bacteria</taxon>
        <taxon>Bacillati</taxon>
        <taxon>Bacillota</taxon>
        <taxon>Bacilli</taxon>
        <taxon>Bacillales</taxon>
        <taxon>Bacillaceae</taxon>
        <taxon>Alkalicoccobacillus</taxon>
    </lineage>
</organism>
<gene>
    <name evidence="2" type="ORF">FN960_08955</name>
</gene>
<evidence type="ECO:0000313" key="3">
    <source>
        <dbReference type="Proteomes" id="UP000318521"/>
    </source>
</evidence>